<evidence type="ECO:0000256" key="1">
    <source>
        <dbReference type="SAM" id="MobiDB-lite"/>
    </source>
</evidence>
<feature type="signal peptide" evidence="2">
    <location>
        <begin position="1"/>
        <end position="31"/>
    </location>
</feature>
<gene>
    <name evidence="3" type="ORF">GUJ93_ZPchr0002g23208</name>
</gene>
<dbReference type="EMBL" id="JAAALK010000287">
    <property type="protein sequence ID" value="KAG8056334.1"/>
    <property type="molecule type" value="Genomic_DNA"/>
</dbReference>
<evidence type="ECO:0000313" key="4">
    <source>
        <dbReference type="Proteomes" id="UP000729402"/>
    </source>
</evidence>
<dbReference type="Proteomes" id="UP000729402">
    <property type="component" value="Unassembled WGS sequence"/>
</dbReference>
<feature type="chain" id="PRO_5035302110" evidence="2">
    <location>
        <begin position="32"/>
        <end position="114"/>
    </location>
</feature>
<keyword evidence="4" id="KW-1185">Reference proteome</keyword>
<reference evidence="3" key="1">
    <citation type="journal article" date="2021" name="bioRxiv">
        <title>Whole Genome Assembly and Annotation of Northern Wild Rice, Zizania palustris L., Supports a Whole Genome Duplication in the Zizania Genus.</title>
        <authorList>
            <person name="Haas M."/>
            <person name="Kono T."/>
            <person name="Macchietto M."/>
            <person name="Millas R."/>
            <person name="McGilp L."/>
            <person name="Shao M."/>
            <person name="Duquette J."/>
            <person name="Hirsch C.N."/>
            <person name="Kimball J."/>
        </authorList>
    </citation>
    <scope>NUCLEOTIDE SEQUENCE</scope>
    <source>
        <tissue evidence="3">Fresh leaf tissue</tissue>
    </source>
</reference>
<feature type="region of interest" description="Disordered" evidence="1">
    <location>
        <begin position="49"/>
        <end position="69"/>
    </location>
</feature>
<comment type="caution">
    <text evidence="3">The sequence shown here is derived from an EMBL/GenBank/DDBJ whole genome shotgun (WGS) entry which is preliminary data.</text>
</comment>
<proteinExistence type="predicted"/>
<sequence length="114" mass="12301">MPCPSNSASFCADPILANSLLLLYLRTPATASASRGLFDEMPERTASAYNTFISPSPSPSPSGSDSSRSSCLRARLRTATGKKNFFVEELIGLLLVVRHCIAHLCLVQILSRQT</sequence>
<organism evidence="3 4">
    <name type="scientific">Zizania palustris</name>
    <name type="common">Northern wild rice</name>
    <dbReference type="NCBI Taxonomy" id="103762"/>
    <lineage>
        <taxon>Eukaryota</taxon>
        <taxon>Viridiplantae</taxon>
        <taxon>Streptophyta</taxon>
        <taxon>Embryophyta</taxon>
        <taxon>Tracheophyta</taxon>
        <taxon>Spermatophyta</taxon>
        <taxon>Magnoliopsida</taxon>
        <taxon>Liliopsida</taxon>
        <taxon>Poales</taxon>
        <taxon>Poaceae</taxon>
        <taxon>BOP clade</taxon>
        <taxon>Oryzoideae</taxon>
        <taxon>Oryzeae</taxon>
        <taxon>Zizaniinae</taxon>
        <taxon>Zizania</taxon>
    </lineage>
</organism>
<reference evidence="3" key="2">
    <citation type="submission" date="2021-02" db="EMBL/GenBank/DDBJ databases">
        <authorList>
            <person name="Kimball J.A."/>
            <person name="Haas M.W."/>
            <person name="Macchietto M."/>
            <person name="Kono T."/>
            <person name="Duquette J."/>
            <person name="Shao M."/>
        </authorList>
    </citation>
    <scope>NUCLEOTIDE SEQUENCE</scope>
    <source>
        <tissue evidence="3">Fresh leaf tissue</tissue>
    </source>
</reference>
<accession>A0A8J5SIW7</accession>
<name>A0A8J5SIW7_ZIZPA</name>
<keyword evidence="2" id="KW-0732">Signal</keyword>
<dbReference type="AlphaFoldDB" id="A0A8J5SIW7"/>
<evidence type="ECO:0000256" key="2">
    <source>
        <dbReference type="SAM" id="SignalP"/>
    </source>
</evidence>
<evidence type="ECO:0000313" key="3">
    <source>
        <dbReference type="EMBL" id="KAG8056334.1"/>
    </source>
</evidence>
<protein>
    <submittedName>
        <fullName evidence="3">Uncharacterized protein</fullName>
    </submittedName>
</protein>